<gene>
    <name evidence="2" type="ORF">FD33_GL002228</name>
</gene>
<name>A0A0R1PFA7_9LACO</name>
<sequence length="170" mass="19199">MSGGLVGIKLLGEIKMLTLETKKGTATPTFNYLLYKNIAGEDRDKRADKFNSFLDGLFSDNVDSVITFFKAVAGNLLKEDELVDQLSEDGRFDDIHEVTSEIIKGLVNAGFLKAKINEWMRYGDRLIKGMNKSLELKSVKTEEKEMTQIQIDQLKENMEMAKERLAAVNK</sequence>
<feature type="coiled-coil region" evidence="1">
    <location>
        <begin position="137"/>
        <end position="164"/>
    </location>
</feature>
<keyword evidence="3" id="KW-1185">Reference proteome</keyword>
<dbReference type="PATRIC" id="fig|1122151.5.peg.2301"/>
<accession>A0A0R1PFA7</accession>
<keyword evidence="1" id="KW-0175">Coiled coil</keyword>
<evidence type="ECO:0000256" key="1">
    <source>
        <dbReference type="SAM" id="Coils"/>
    </source>
</evidence>
<reference evidence="2 3" key="1">
    <citation type="journal article" date="2015" name="Genome Announc.">
        <title>Expanding the biotechnology potential of lactobacilli through comparative genomics of 213 strains and associated genera.</title>
        <authorList>
            <person name="Sun Z."/>
            <person name="Harris H.M."/>
            <person name="McCann A."/>
            <person name="Guo C."/>
            <person name="Argimon S."/>
            <person name="Zhang W."/>
            <person name="Yang X."/>
            <person name="Jeffery I.B."/>
            <person name="Cooney J.C."/>
            <person name="Kagawa T.F."/>
            <person name="Liu W."/>
            <person name="Song Y."/>
            <person name="Salvetti E."/>
            <person name="Wrobel A."/>
            <person name="Rasinkangas P."/>
            <person name="Parkhill J."/>
            <person name="Rea M.C."/>
            <person name="O'Sullivan O."/>
            <person name="Ritari J."/>
            <person name="Douillard F.P."/>
            <person name="Paul Ross R."/>
            <person name="Yang R."/>
            <person name="Briner A.E."/>
            <person name="Felis G.E."/>
            <person name="de Vos W.M."/>
            <person name="Barrangou R."/>
            <person name="Klaenhammer T.R."/>
            <person name="Caufield P.W."/>
            <person name="Cui Y."/>
            <person name="Zhang H."/>
            <person name="O'Toole P.W."/>
        </authorList>
    </citation>
    <scope>NUCLEOTIDE SEQUENCE [LARGE SCALE GENOMIC DNA]</scope>
    <source>
        <strain evidence="2 3">DSM 13238</strain>
    </source>
</reference>
<evidence type="ECO:0000313" key="2">
    <source>
        <dbReference type="EMBL" id="KRL31168.1"/>
    </source>
</evidence>
<organism evidence="2 3">
    <name type="scientific">Companilactobacillus paralimentarius DSM 13238 = JCM 10415</name>
    <dbReference type="NCBI Taxonomy" id="1122151"/>
    <lineage>
        <taxon>Bacteria</taxon>
        <taxon>Bacillati</taxon>
        <taxon>Bacillota</taxon>
        <taxon>Bacilli</taxon>
        <taxon>Lactobacillales</taxon>
        <taxon>Lactobacillaceae</taxon>
        <taxon>Companilactobacillus</taxon>
    </lineage>
</organism>
<dbReference type="Proteomes" id="UP000051908">
    <property type="component" value="Unassembled WGS sequence"/>
</dbReference>
<protein>
    <submittedName>
        <fullName evidence="2">Uncharacterized protein</fullName>
    </submittedName>
</protein>
<comment type="caution">
    <text evidence="2">The sequence shown here is derived from an EMBL/GenBank/DDBJ whole genome shotgun (WGS) entry which is preliminary data.</text>
</comment>
<dbReference type="EMBL" id="AZES01000059">
    <property type="protein sequence ID" value="KRL31168.1"/>
    <property type="molecule type" value="Genomic_DNA"/>
</dbReference>
<evidence type="ECO:0000313" key="3">
    <source>
        <dbReference type="Proteomes" id="UP000051908"/>
    </source>
</evidence>
<proteinExistence type="predicted"/>
<dbReference type="AlphaFoldDB" id="A0A0R1PFA7"/>